<dbReference type="EnsemblPlants" id="Solyc09g047920.2.1">
    <property type="protein sequence ID" value="Solyc09g047920.2.1"/>
    <property type="gene ID" value="Solyc09g047920.2"/>
</dbReference>
<dbReference type="AlphaFoldDB" id="A0A3Q7I305"/>
<dbReference type="STRING" id="4081.A0A3Q7I305"/>
<protein>
    <recommendedName>
        <fullName evidence="3">Protein kinase domain-containing protein</fullName>
    </recommendedName>
</protein>
<proteinExistence type="predicted"/>
<keyword evidence="2" id="KW-1185">Reference proteome</keyword>
<evidence type="ECO:0008006" key="3">
    <source>
        <dbReference type="Google" id="ProtNLM"/>
    </source>
</evidence>
<dbReference type="Proteomes" id="UP000004994">
    <property type="component" value="Chromosome 9"/>
</dbReference>
<dbReference type="SUPFAM" id="SSF56112">
    <property type="entry name" value="Protein kinase-like (PK-like)"/>
    <property type="match status" value="1"/>
</dbReference>
<dbReference type="InterPro" id="IPR011009">
    <property type="entry name" value="Kinase-like_dom_sf"/>
</dbReference>
<reference evidence="1" key="2">
    <citation type="submission" date="2019-01" db="UniProtKB">
        <authorList>
            <consortium name="EnsemblPlants"/>
        </authorList>
    </citation>
    <scope>IDENTIFICATION</scope>
    <source>
        <strain evidence="1">cv. Heinz 1706</strain>
    </source>
</reference>
<dbReference type="InParanoid" id="A0A3Q7I305"/>
<reference evidence="1" key="1">
    <citation type="journal article" date="2012" name="Nature">
        <title>The tomato genome sequence provides insights into fleshy fruit evolution.</title>
        <authorList>
            <consortium name="Tomato Genome Consortium"/>
        </authorList>
    </citation>
    <scope>NUCLEOTIDE SEQUENCE [LARGE SCALE GENOMIC DNA]</scope>
    <source>
        <strain evidence="1">cv. Heinz 1706</strain>
    </source>
</reference>
<evidence type="ECO:0000313" key="1">
    <source>
        <dbReference type="EnsemblPlants" id="Solyc09g047920.2.1"/>
    </source>
</evidence>
<dbReference type="Gene3D" id="1.10.510.10">
    <property type="entry name" value="Transferase(Phosphotransferase) domain 1"/>
    <property type="match status" value="1"/>
</dbReference>
<sequence length="47" mass="5013">MQATLRKDANPELACAIDTWSLGCTVIEMFSGQSSWNGLDGGSLSSY</sequence>
<name>A0A3Q7I305_SOLLC</name>
<evidence type="ECO:0000313" key="2">
    <source>
        <dbReference type="Proteomes" id="UP000004994"/>
    </source>
</evidence>
<dbReference type="PaxDb" id="4081-Solyc09g047920.1.1"/>
<organism evidence="1">
    <name type="scientific">Solanum lycopersicum</name>
    <name type="common">Tomato</name>
    <name type="synonym">Lycopersicon esculentum</name>
    <dbReference type="NCBI Taxonomy" id="4081"/>
    <lineage>
        <taxon>Eukaryota</taxon>
        <taxon>Viridiplantae</taxon>
        <taxon>Streptophyta</taxon>
        <taxon>Embryophyta</taxon>
        <taxon>Tracheophyta</taxon>
        <taxon>Spermatophyta</taxon>
        <taxon>Magnoliopsida</taxon>
        <taxon>eudicotyledons</taxon>
        <taxon>Gunneridae</taxon>
        <taxon>Pentapetalae</taxon>
        <taxon>asterids</taxon>
        <taxon>lamiids</taxon>
        <taxon>Solanales</taxon>
        <taxon>Solanaceae</taxon>
        <taxon>Solanoideae</taxon>
        <taxon>Solaneae</taxon>
        <taxon>Solanum</taxon>
        <taxon>Solanum subgen. Lycopersicon</taxon>
    </lineage>
</organism>
<dbReference type="Gramene" id="Solyc09g047920.2.1">
    <property type="protein sequence ID" value="Solyc09g047920.2.1"/>
    <property type="gene ID" value="Solyc09g047920.2"/>
</dbReference>
<accession>A0A3Q7I305</accession>